<evidence type="ECO:0000256" key="6">
    <source>
        <dbReference type="ARBA" id="ARBA00022824"/>
    </source>
</evidence>
<evidence type="ECO:0000256" key="5">
    <source>
        <dbReference type="ARBA" id="ARBA00022692"/>
    </source>
</evidence>
<dbReference type="Proteomes" id="UP001626550">
    <property type="component" value="Unassembled WGS sequence"/>
</dbReference>
<feature type="transmembrane region" description="Helical" evidence="9">
    <location>
        <begin position="61"/>
        <end position="84"/>
    </location>
</feature>
<dbReference type="InterPro" id="IPR026051">
    <property type="entry name" value="ALG1-like"/>
</dbReference>
<sequence>MSKTALVVVLGDVSRSPRICSHAIELSRDGWNTTILGYNARSASSLPNDIRRKNIYDFGSIFGVIPIKILAFIFKFIFMFFSLFLTLLSNKNADLIVAQNPPSVPLFLVLVILSHMSRARFLIDWHNYGYTILNNGSQNLSIMARFYKLLEIRIARHFMSDPKRFMHICVSKSLAADIMQQMHVNATVYPELKDEGGSLRRTAFTEITTSTGMKARWRQDRPFLLMSSCSWTPDDDMSSLLSALLLYDASAAEKQLPKLFCMITGKGPCKAEFERKLRETTLSHVHIVLPWLEASDYPKLLGCSDLGVCLHKSTSNLDLPMKVVDLFGCGVPVLALNYHALAELVSDKQTGCLFEGEDAAQQLANHLMRLASAAGQKELDTYRQNVVKMRNQAFYNWANEWTEKVAPLLKH</sequence>
<evidence type="ECO:0000313" key="11">
    <source>
        <dbReference type="Proteomes" id="UP001626550"/>
    </source>
</evidence>
<keyword evidence="7 9" id="KW-1133">Transmembrane helix</keyword>
<evidence type="ECO:0000313" key="10">
    <source>
        <dbReference type="EMBL" id="KAL3315339.1"/>
    </source>
</evidence>
<evidence type="ECO:0000256" key="9">
    <source>
        <dbReference type="SAM" id="Phobius"/>
    </source>
</evidence>
<dbReference type="PANTHER" id="PTHR13036:SF0">
    <property type="entry name" value="CHITOBIOSYLDIPHOSPHODOLICHOL BETA-MANNOSYLTRANSFERASE"/>
    <property type="match status" value="1"/>
</dbReference>
<comment type="pathway">
    <text evidence="2">Protein modification; protein glycosylation.</text>
</comment>
<evidence type="ECO:0000256" key="8">
    <source>
        <dbReference type="ARBA" id="ARBA00023136"/>
    </source>
</evidence>
<keyword evidence="5 9" id="KW-0812">Transmembrane</keyword>
<accession>A0ABD2Q6Z3</accession>
<proteinExistence type="predicted"/>
<protein>
    <submittedName>
        <fullName evidence="10">Mannosyltransferase</fullName>
    </submittedName>
</protein>
<dbReference type="SUPFAM" id="SSF53756">
    <property type="entry name" value="UDP-Glycosyltransferase/glycogen phosphorylase"/>
    <property type="match status" value="1"/>
</dbReference>
<dbReference type="Pfam" id="PF13692">
    <property type="entry name" value="Glyco_trans_1_4"/>
    <property type="match status" value="1"/>
</dbReference>
<reference evidence="10 11" key="1">
    <citation type="submission" date="2024-11" db="EMBL/GenBank/DDBJ databases">
        <title>Adaptive evolution of stress response genes in parasites aligns with host niche diversity.</title>
        <authorList>
            <person name="Hahn C."/>
            <person name="Resl P."/>
        </authorList>
    </citation>
    <scope>NUCLEOTIDE SEQUENCE [LARGE SCALE GENOMIC DNA]</scope>
    <source>
        <strain evidence="10">EGGRZ-B1_66</strain>
        <tissue evidence="10">Body</tissue>
    </source>
</reference>
<evidence type="ECO:0000256" key="4">
    <source>
        <dbReference type="ARBA" id="ARBA00022679"/>
    </source>
</evidence>
<dbReference type="Gene3D" id="3.40.50.2000">
    <property type="entry name" value="Glycogen Phosphorylase B"/>
    <property type="match status" value="2"/>
</dbReference>
<keyword evidence="8 9" id="KW-0472">Membrane</keyword>
<dbReference type="PANTHER" id="PTHR13036">
    <property type="entry name" value="BETA1,4 MANNOSYLTRANSFERASE"/>
    <property type="match status" value="1"/>
</dbReference>
<evidence type="ECO:0000256" key="1">
    <source>
        <dbReference type="ARBA" id="ARBA00004389"/>
    </source>
</evidence>
<evidence type="ECO:0000256" key="3">
    <source>
        <dbReference type="ARBA" id="ARBA00022676"/>
    </source>
</evidence>
<organism evidence="10 11">
    <name type="scientific">Cichlidogyrus casuarinus</name>
    <dbReference type="NCBI Taxonomy" id="1844966"/>
    <lineage>
        <taxon>Eukaryota</taxon>
        <taxon>Metazoa</taxon>
        <taxon>Spiralia</taxon>
        <taxon>Lophotrochozoa</taxon>
        <taxon>Platyhelminthes</taxon>
        <taxon>Monogenea</taxon>
        <taxon>Monopisthocotylea</taxon>
        <taxon>Dactylogyridea</taxon>
        <taxon>Ancyrocephalidae</taxon>
        <taxon>Cichlidogyrus</taxon>
    </lineage>
</organism>
<evidence type="ECO:0000256" key="2">
    <source>
        <dbReference type="ARBA" id="ARBA00004922"/>
    </source>
</evidence>
<gene>
    <name evidence="10" type="primary">ALG1</name>
    <name evidence="10" type="ORF">Ciccas_006026</name>
</gene>
<keyword evidence="6" id="KW-0256">Endoplasmic reticulum</keyword>
<comment type="caution">
    <text evidence="10">The sequence shown here is derived from an EMBL/GenBank/DDBJ whole genome shotgun (WGS) entry which is preliminary data.</text>
</comment>
<keyword evidence="4" id="KW-0808">Transferase</keyword>
<evidence type="ECO:0000256" key="7">
    <source>
        <dbReference type="ARBA" id="ARBA00022989"/>
    </source>
</evidence>
<comment type="subcellular location">
    <subcellularLocation>
        <location evidence="1">Endoplasmic reticulum membrane</location>
        <topology evidence="1">Single-pass membrane protein</topology>
    </subcellularLocation>
</comment>
<dbReference type="AlphaFoldDB" id="A0ABD2Q6Z3"/>
<keyword evidence="11" id="KW-1185">Reference proteome</keyword>
<dbReference type="GO" id="GO:0016757">
    <property type="term" value="F:glycosyltransferase activity"/>
    <property type="evidence" value="ECO:0007669"/>
    <property type="project" value="UniProtKB-KW"/>
</dbReference>
<keyword evidence="3 10" id="KW-0328">Glycosyltransferase</keyword>
<dbReference type="EMBL" id="JBJKFK010000772">
    <property type="protein sequence ID" value="KAL3315339.1"/>
    <property type="molecule type" value="Genomic_DNA"/>
</dbReference>
<name>A0ABD2Q6Z3_9PLAT</name>
<dbReference type="GO" id="GO:0005789">
    <property type="term" value="C:endoplasmic reticulum membrane"/>
    <property type="evidence" value="ECO:0007669"/>
    <property type="project" value="UniProtKB-SubCell"/>
</dbReference>